<accession>A0A3P7L8X4</accession>
<evidence type="ECO:0000313" key="1">
    <source>
        <dbReference type="EMBL" id="VDN13765.1"/>
    </source>
</evidence>
<reference evidence="1 2" key="1">
    <citation type="submission" date="2018-11" db="EMBL/GenBank/DDBJ databases">
        <authorList>
            <consortium name="Pathogen Informatics"/>
        </authorList>
    </citation>
    <scope>NUCLEOTIDE SEQUENCE [LARGE SCALE GENOMIC DNA]</scope>
</reference>
<dbReference type="OrthoDB" id="6268028at2759"/>
<keyword evidence="2" id="KW-1185">Reference proteome</keyword>
<organism evidence="1 2">
    <name type="scientific">Dibothriocephalus latus</name>
    <name type="common">Fish tapeworm</name>
    <name type="synonym">Diphyllobothrium latum</name>
    <dbReference type="NCBI Taxonomy" id="60516"/>
    <lineage>
        <taxon>Eukaryota</taxon>
        <taxon>Metazoa</taxon>
        <taxon>Spiralia</taxon>
        <taxon>Lophotrochozoa</taxon>
        <taxon>Platyhelminthes</taxon>
        <taxon>Cestoda</taxon>
        <taxon>Eucestoda</taxon>
        <taxon>Diphyllobothriidea</taxon>
        <taxon>Diphyllobothriidae</taxon>
        <taxon>Dibothriocephalus</taxon>
    </lineage>
</organism>
<proteinExistence type="predicted"/>
<dbReference type="EMBL" id="UYRU01057287">
    <property type="protein sequence ID" value="VDN13765.1"/>
    <property type="molecule type" value="Genomic_DNA"/>
</dbReference>
<dbReference type="AlphaFoldDB" id="A0A3P7L8X4"/>
<name>A0A3P7L8X4_DIBLA</name>
<dbReference type="Proteomes" id="UP000281553">
    <property type="component" value="Unassembled WGS sequence"/>
</dbReference>
<gene>
    <name evidence="1" type="ORF">DILT_LOCUS9596</name>
</gene>
<sequence length="94" mass="10306">MSTLARLTPNEDAMIAARSIEDDARCQLSDVVRGILATAAKIRCATNQDPIIRKAFTYVRISWPTTAPTDALHQLILRRALLSAIDICLIVQTG</sequence>
<evidence type="ECO:0000313" key="2">
    <source>
        <dbReference type="Proteomes" id="UP000281553"/>
    </source>
</evidence>
<protein>
    <submittedName>
        <fullName evidence="1">Uncharacterized protein</fullName>
    </submittedName>
</protein>